<protein>
    <submittedName>
        <fullName evidence="1">Uncharacterized protein</fullName>
    </submittedName>
</protein>
<name>A0A3D9LDF3_9MICC</name>
<sequence length="120" mass="13202">MSEETASEEMAAANYTVALEEGGDDAFERVFRFVGGVLTQVLGGSGADVVGVSVVVRRRSDEEEVLRIDAVDQQDGDQILQAIQRDLDTYPSDEFVTFWLEQVQHGRHVAGRDADGTRLE</sequence>
<dbReference type="EMBL" id="QREH01000001">
    <property type="protein sequence ID" value="REE03900.1"/>
    <property type="molecule type" value="Genomic_DNA"/>
</dbReference>
<gene>
    <name evidence="1" type="ORF">C8E99_1721</name>
</gene>
<accession>A0A3D9LDF3</accession>
<organism evidence="1 2">
    <name type="scientific">Citricoccus muralis</name>
    <dbReference type="NCBI Taxonomy" id="169134"/>
    <lineage>
        <taxon>Bacteria</taxon>
        <taxon>Bacillati</taxon>
        <taxon>Actinomycetota</taxon>
        <taxon>Actinomycetes</taxon>
        <taxon>Micrococcales</taxon>
        <taxon>Micrococcaceae</taxon>
        <taxon>Citricoccus</taxon>
    </lineage>
</organism>
<evidence type="ECO:0000313" key="2">
    <source>
        <dbReference type="Proteomes" id="UP000256727"/>
    </source>
</evidence>
<dbReference type="AlphaFoldDB" id="A0A3D9LDF3"/>
<evidence type="ECO:0000313" key="1">
    <source>
        <dbReference type="EMBL" id="REE03900.1"/>
    </source>
</evidence>
<proteinExistence type="predicted"/>
<reference evidence="1 2" key="1">
    <citation type="submission" date="2018-07" db="EMBL/GenBank/DDBJ databases">
        <title>Sequencing the genomes of 1000 actinobacteria strains.</title>
        <authorList>
            <person name="Klenk H.-P."/>
        </authorList>
    </citation>
    <scope>NUCLEOTIDE SEQUENCE [LARGE SCALE GENOMIC DNA]</scope>
    <source>
        <strain evidence="1 2">DSM 14442</strain>
    </source>
</reference>
<comment type="caution">
    <text evidence="1">The sequence shown here is derived from an EMBL/GenBank/DDBJ whole genome shotgun (WGS) entry which is preliminary data.</text>
</comment>
<dbReference type="OrthoDB" id="4965629at2"/>
<keyword evidence="2" id="KW-1185">Reference proteome</keyword>
<dbReference type="RefSeq" id="WP_115931935.1">
    <property type="nucleotide sequence ID" value="NZ_QREH01000001.1"/>
</dbReference>
<dbReference type="Proteomes" id="UP000256727">
    <property type="component" value="Unassembled WGS sequence"/>
</dbReference>